<evidence type="ECO:0000256" key="4">
    <source>
        <dbReference type="ARBA" id="ARBA00022679"/>
    </source>
</evidence>
<evidence type="ECO:0000256" key="5">
    <source>
        <dbReference type="ARBA" id="ARBA00022741"/>
    </source>
</evidence>
<dbReference type="GO" id="GO:0005886">
    <property type="term" value="C:plasma membrane"/>
    <property type="evidence" value="ECO:0007669"/>
    <property type="project" value="UniProtKB-SubCell"/>
</dbReference>
<dbReference type="PROSITE" id="PS00107">
    <property type="entry name" value="PROTEIN_KINASE_ATP"/>
    <property type="match status" value="1"/>
</dbReference>
<dbReference type="PANTHER" id="PTHR47985">
    <property type="entry name" value="OS07G0668900 PROTEIN"/>
    <property type="match status" value="1"/>
</dbReference>
<evidence type="ECO:0000313" key="13">
    <source>
        <dbReference type="EMBL" id="TVU04903.1"/>
    </source>
</evidence>
<evidence type="ECO:0000256" key="8">
    <source>
        <dbReference type="ARBA" id="ARBA00023136"/>
    </source>
</evidence>
<sequence>MTGSSRYRRRESQQQRGIADSRPPPFSLRRASRTCRARRPRTDSHLHRFRSSSSNPIPSKAAPRSPIPLKNEFVALRTRQDEVVAPLLQAARFWVGQKGEHHGVRVRVSVSSRFGLFLVSTGSDDEHPSFNLNVETFTFSELSAATANFSENRQIGSGSSGQVYEGLLPRFGKVAVKRLSFGGSSRHGIEQRKNEFLKEVYALNSMDHPNIIKLIGCCSEGMERLLVYEYMPMGTLRKCLSVGKVSKEALAPKVDLDFFISSAWYNIDVEIDLDWKTRMNIALGAARGLEQLHLRANPPIIHRDFKASNILLDKDFQPKVSDFGAAKIAPAGDELFAHTVGMKGTPGYIAPEYALCSSLSIRSDIYSFGVVLLEIITGRKAIDNTRREGEQNLAFWARDKLNDPNNCEELLDLRLRGRVSVDVLSMALAVAKNCIMESDVDRPEIQGVIDGLLCVISKSCDLTASSSSSASRQGVSLQET</sequence>
<feature type="domain" description="Protein kinase" evidence="12">
    <location>
        <begin position="149"/>
        <end position="453"/>
    </location>
</feature>
<dbReference type="SUPFAM" id="SSF56112">
    <property type="entry name" value="Protein kinase-like (PK-like)"/>
    <property type="match status" value="1"/>
</dbReference>
<dbReference type="InterPro" id="IPR001245">
    <property type="entry name" value="Ser-Thr/Tyr_kinase_cat_dom"/>
</dbReference>
<proteinExistence type="inferred from homology"/>
<dbReference type="PROSITE" id="PS50011">
    <property type="entry name" value="PROTEIN_KINASE_DOM"/>
    <property type="match status" value="1"/>
</dbReference>
<evidence type="ECO:0000256" key="2">
    <source>
        <dbReference type="ARBA" id="ARBA00022475"/>
    </source>
</evidence>
<keyword evidence="6" id="KW-0418">Kinase</keyword>
<feature type="region of interest" description="Disordered" evidence="11">
    <location>
        <begin position="1"/>
        <end position="66"/>
    </location>
</feature>
<dbReference type="InterPro" id="IPR008271">
    <property type="entry name" value="Ser/Thr_kinase_AS"/>
</dbReference>
<feature type="binding site" evidence="9">
    <location>
        <position position="177"/>
    </location>
    <ligand>
        <name>ATP</name>
        <dbReference type="ChEBI" id="CHEBI:30616"/>
    </ligand>
</feature>
<evidence type="ECO:0000259" key="12">
    <source>
        <dbReference type="PROSITE" id="PS50011"/>
    </source>
</evidence>
<evidence type="ECO:0000313" key="14">
    <source>
        <dbReference type="Proteomes" id="UP000324897"/>
    </source>
</evidence>
<dbReference type="Proteomes" id="UP000324897">
    <property type="component" value="Unassembled WGS sequence"/>
</dbReference>
<dbReference type="FunFam" id="1.10.510.10:FF:000095">
    <property type="entry name" value="protein STRUBBELIG-RECEPTOR FAMILY 8"/>
    <property type="match status" value="1"/>
</dbReference>
<comment type="caution">
    <text evidence="13">The sequence shown here is derived from an EMBL/GenBank/DDBJ whole genome shotgun (WGS) entry which is preliminary data.</text>
</comment>
<evidence type="ECO:0000256" key="9">
    <source>
        <dbReference type="PROSITE-ProRule" id="PRU10141"/>
    </source>
</evidence>
<protein>
    <recommendedName>
        <fullName evidence="12">Protein kinase domain-containing protein</fullName>
    </recommendedName>
</protein>
<organism evidence="13 14">
    <name type="scientific">Eragrostis curvula</name>
    <name type="common">weeping love grass</name>
    <dbReference type="NCBI Taxonomy" id="38414"/>
    <lineage>
        <taxon>Eukaryota</taxon>
        <taxon>Viridiplantae</taxon>
        <taxon>Streptophyta</taxon>
        <taxon>Embryophyta</taxon>
        <taxon>Tracheophyta</taxon>
        <taxon>Spermatophyta</taxon>
        <taxon>Magnoliopsida</taxon>
        <taxon>Liliopsida</taxon>
        <taxon>Poales</taxon>
        <taxon>Poaceae</taxon>
        <taxon>PACMAD clade</taxon>
        <taxon>Chloridoideae</taxon>
        <taxon>Eragrostideae</taxon>
        <taxon>Eragrostidinae</taxon>
        <taxon>Eragrostis</taxon>
    </lineage>
</organism>
<keyword evidence="2" id="KW-1003">Cell membrane</keyword>
<comment type="similarity">
    <text evidence="10">Belongs to the protein kinase superfamily.</text>
</comment>
<evidence type="ECO:0000256" key="11">
    <source>
        <dbReference type="SAM" id="MobiDB-lite"/>
    </source>
</evidence>
<evidence type="ECO:0000256" key="10">
    <source>
        <dbReference type="RuleBase" id="RU000304"/>
    </source>
</evidence>
<keyword evidence="14" id="KW-1185">Reference proteome</keyword>
<keyword evidence="4" id="KW-0808">Transferase</keyword>
<accession>A0A5J9T0U0</accession>
<dbReference type="Gene3D" id="1.10.510.10">
    <property type="entry name" value="Transferase(Phosphotransferase) domain 1"/>
    <property type="match status" value="1"/>
</dbReference>
<evidence type="ECO:0000256" key="7">
    <source>
        <dbReference type="ARBA" id="ARBA00022840"/>
    </source>
</evidence>
<dbReference type="EMBL" id="RWGY01000051">
    <property type="protein sequence ID" value="TVU04903.1"/>
    <property type="molecule type" value="Genomic_DNA"/>
</dbReference>
<dbReference type="Pfam" id="PF07714">
    <property type="entry name" value="PK_Tyr_Ser-Thr"/>
    <property type="match status" value="1"/>
</dbReference>
<dbReference type="Gramene" id="TVU04903">
    <property type="protein sequence ID" value="TVU04903"/>
    <property type="gene ID" value="EJB05_48047"/>
</dbReference>
<dbReference type="GO" id="GO:0005524">
    <property type="term" value="F:ATP binding"/>
    <property type="evidence" value="ECO:0007669"/>
    <property type="project" value="UniProtKB-UniRule"/>
</dbReference>
<reference evidence="13 14" key="1">
    <citation type="journal article" date="2019" name="Sci. Rep.">
        <title>A high-quality genome of Eragrostis curvula grass provides insights into Poaceae evolution and supports new strategies to enhance forage quality.</title>
        <authorList>
            <person name="Carballo J."/>
            <person name="Santos B.A.C.M."/>
            <person name="Zappacosta D."/>
            <person name="Garbus I."/>
            <person name="Selva J.P."/>
            <person name="Gallo C.A."/>
            <person name="Diaz A."/>
            <person name="Albertini E."/>
            <person name="Caccamo M."/>
            <person name="Echenique V."/>
        </authorList>
    </citation>
    <scope>NUCLEOTIDE SEQUENCE [LARGE SCALE GENOMIC DNA]</scope>
    <source>
        <strain evidence="14">cv. Victoria</strain>
        <tissue evidence="13">Leaf</tissue>
    </source>
</reference>
<keyword evidence="7 9" id="KW-0067">ATP-binding</keyword>
<keyword evidence="5 9" id="KW-0547">Nucleotide-binding</keyword>
<dbReference type="InterPro" id="IPR000719">
    <property type="entry name" value="Prot_kinase_dom"/>
</dbReference>
<name>A0A5J9T0U0_9POAL</name>
<keyword evidence="8" id="KW-0472">Membrane</keyword>
<dbReference type="PROSITE" id="PS00108">
    <property type="entry name" value="PROTEIN_KINASE_ST"/>
    <property type="match status" value="1"/>
</dbReference>
<dbReference type="Gene3D" id="3.30.200.20">
    <property type="entry name" value="Phosphorylase Kinase, domain 1"/>
    <property type="match status" value="1"/>
</dbReference>
<dbReference type="InterPro" id="IPR011009">
    <property type="entry name" value="Kinase-like_dom_sf"/>
</dbReference>
<comment type="subcellular location">
    <subcellularLocation>
        <location evidence="1">Cell membrane</location>
    </subcellularLocation>
</comment>
<dbReference type="GO" id="GO:0004674">
    <property type="term" value="F:protein serine/threonine kinase activity"/>
    <property type="evidence" value="ECO:0007669"/>
    <property type="project" value="UniProtKB-KW"/>
</dbReference>
<gene>
    <name evidence="13" type="ORF">EJB05_48047</name>
</gene>
<keyword evidence="3 10" id="KW-0723">Serine/threonine-protein kinase</keyword>
<evidence type="ECO:0000256" key="1">
    <source>
        <dbReference type="ARBA" id="ARBA00004236"/>
    </source>
</evidence>
<dbReference type="InterPro" id="IPR017441">
    <property type="entry name" value="Protein_kinase_ATP_BS"/>
</dbReference>
<dbReference type="AlphaFoldDB" id="A0A5J9T0U0"/>
<feature type="compositionally biased region" description="Basic residues" evidence="11">
    <location>
        <begin position="30"/>
        <end position="39"/>
    </location>
</feature>
<dbReference type="PANTHER" id="PTHR47985:SF16">
    <property type="entry name" value="RECEPTOR-LIKE CYTOPLASMIC KINASE 185"/>
    <property type="match status" value="1"/>
</dbReference>
<evidence type="ECO:0000256" key="3">
    <source>
        <dbReference type="ARBA" id="ARBA00022527"/>
    </source>
</evidence>
<dbReference type="OrthoDB" id="4062651at2759"/>
<evidence type="ECO:0000256" key="6">
    <source>
        <dbReference type="ARBA" id="ARBA00022777"/>
    </source>
</evidence>